<proteinExistence type="inferred from homology"/>
<keyword evidence="6" id="KW-0333">Golgi apparatus</keyword>
<dbReference type="PANTHER" id="PTHR31658:SF0">
    <property type="entry name" value="CONSERVED OLIGOMERIC GOLGI COMPLEX SUBUNIT 1"/>
    <property type="match status" value="1"/>
</dbReference>
<dbReference type="InterPro" id="IPR033370">
    <property type="entry name" value="COG1"/>
</dbReference>
<dbReference type="PANTHER" id="PTHR31658">
    <property type="entry name" value="CONSERVED OLIGOMERIC GOLGI COMPLEX SUBUNIT 1"/>
    <property type="match status" value="1"/>
</dbReference>
<feature type="compositionally biased region" description="Polar residues" evidence="8">
    <location>
        <begin position="722"/>
        <end position="735"/>
    </location>
</feature>
<organism evidence="9 10">
    <name type="scientific">Lepidopterella palustris CBS 459.81</name>
    <dbReference type="NCBI Taxonomy" id="1314670"/>
    <lineage>
        <taxon>Eukaryota</taxon>
        <taxon>Fungi</taxon>
        <taxon>Dikarya</taxon>
        <taxon>Ascomycota</taxon>
        <taxon>Pezizomycotina</taxon>
        <taxon>Dothideomycetes</taxon>
        <taxon>Pleosporomycetidae</taxon>
        <taxon>Mytilinidiales</taxon>
        <taxon>Argynnaceae</taxon>
        <taxon>Lepidopterella</taxon>
    </lineage>
</organism>
<dbReference type="GO" id="GO:0015031">
    <property type="term" value="P:protein transport"/>
    <property type="evidence" value="ECO:0007669"/>
    <property type="project" value="UniProtKB-KW"/>
</dbReference>
<keyword evidence="7" id="KW-0472">Membrane</keyword>
<evidence type="ECO:0000256" key="3">
    <source>
        <dbReference type="ARBA" id="ARBA00020978"/>
    </source>
</evidence>
<comment type="similarity">
    <text evidence="2">Belongs to the COG1 family.</text>
</comment>
<dbReference type="GO" id="GO:0006891">
    <property type="term" value="P:intra-Golgi vesicle-mediated transport"/>
    <property type="evidence" value="ECO:0007669"/>
    <property type="project" value="InterPro"/>
</dbReference>
<evidence type="ECO:0000256" key="5">
    <source>
        <dbReference type="ARBA" id="ARBA00022927"/>
    </source>
</evidence>
<dbReference type="EMBL" id="KV745165">
    <property type="protein sequence ID" value="OCK76957.1"/>
    <property type="molecule type" value="Genomic_DNA"/>
</dbReference>
<dbReference type="AlphaFoldDB" id="A0A8E2E3Y2"/>
<evidence type="ECO:0000256" key="6">
    <source>
        <dbReference type="ARBA" id="ARBA00023034"/>
    </source>
</evidence>
<evidence type="ECO:0000313" key="10">
    <source>
        <dbReference type="Proteomes" id="UP000250266"/>
    </source>
</evidence>
<keyword evidence="10" id="KW-1185">Reference proteome</keyword>
<dbReference type="Pfam" id="PF08700">
    <property type="entry name" value="VPS51_Exo84_N"/>
    <property type="match status" value="1"/>
</dbReference>
<dbReference type="Proteomes" id="UP000250266">
    <property type="component" value="Unassembled WGS sequence"/>
</dbReference>
<evidence type="ECO:0000256" key="7">
    <source>
        <dbReference type="ARBA" id="ARBA00023136"/>
    </source>
</evidence>
<evidence type="ECO:0000313" key="9">
    <source>
        <dbReference type="EMBL" id="OCK76957.1"/>
    </source>
</evidence>
<evidence type="ECO:0000256" key="1">
    <source>
        <dbReference type="ARBA" id="ARBA00004395"/>
    </source>
</evidence>
<sequence length="812" mass="91501">MTTESPDPRSFKTWDDAFQYAVPVVRKLEHQLRANANDNREKLRTLAGASYRELLGTAERIIEMEGNMQQMETTLGKVGQRCNSRVVDRISSNHAKLDKHWRALDQERYAFASQLAVLQSCPNVIERLLRKRMSSLLVAKVLVISRLLHKALSQSKNKPPFVDHLRDQFGSLRRRLLARIDKQLSSSNADASVLVENMCAFSLATSSTPSDVLRHFHHIRMETIAEFLGKRENVQENILKALRLLVKTLQDTQTIFPRRLADSLAKLKSHPLIQDPDIQAITELNLDIHERWIAYEARNYTPQPRHDELQKTEAEKFLRSWAKQAIFSFLKGMKTVLSNVQDLRAVALLRKELLQTWLASSSKVPGLKSSAVLDDLRDAMNDRLCSIVRIRAQGLHTITLTISNILETFPSQDSEPNNSIWTGTTTFMDTSNGAESFKRAIINQSHGRSDSVLRIISIYEHWAESVREVKSIIKEMKELRWEDDFGDDENDLDNDDFGIDSIQLLLSNDDPRSLDEALQDALSDALTDLRQDLKTSIGQLASDSRNPSLPRAIFLLRVLREVGERLPTVYAKDSGSRLGSGSLSLSRPFDSTLIEPLHYILADAALQPALKSYKSSLQKLTRSNHASGHMLWESVPPLPAQPSPGTFRFLYTLIKEMGARGDDLWAPGAVRVLKNVGGKEVNELLVDCVETIMAQYGISHTNPPNDNANGTTTTPDMPGEETGQQKARPTSQSGLNSEVQKIKLTQLVFDALYLQRCLSLSSSHNSFPSDANLEKLVERLCKAADIDETGQARFHKSVAEYWKRTYMLFALL</sequence>
<feature type="non-terminal residue" evidence="9">
    <location>
        <position position="812"/>
    </location>
</feature>
<comment type="subcellular location">
    <subcellularLocation>
        <location evidence="1">Golgi apparatus membrane</location>
        <topology evidence="1">Peripheral membrane protein</topology>
    </subcellularLocation>
</comment>
<feature type="compositionally biased region" description="Polar residues" evidence="8">
    <location>
        <begin position="699"/>
        <end position="715"/>
    </location>
</feature>
<protein>
    <recommendedName>
        <fullName evidence="3">Conserved oligomeric Golgi complex subunit 1</fullName>
    </recommendedName>
</protein>
<dbReference type="GO" id="GO:0017119">
    <property type="term" value="C:Golgi transport complex"/>
    <property type="evidence" value="ECO:0007669"/>
    <property type="project" value="InterPro"/>
</dbReference>
<feature type="region of interest" description="Disordered" evidence="8">
    <location>
        <begin position="699"/>
        <end position="735"/>
    </location>
</feature>
<evidence type="ECO:0000256" key="2">
    <source>
        <dbReference type="ARBA" id="ARBA00006653"/>
    </source>
</evidence>
<reference evidence="9 10" key="1">
    <citation type="journal article" date="2016" name="Nat. Commun.">
        <title>Ectomycorrhizal ecology is imprinted in the genome of the dominant symbiotic fungus Cenococcum geophilum.</title>
        <authorList>
            <consortium name="DOE Joint Genome Institute"/>
            <person name="Peter M."/>
            <person name="Kohler A."/>
            <person name="Ohm R.A."/>
            <person name="Kuo A."/>
            <person name="Krutzmann J."/>
            <person name="Morin E."/>
            <person name="Arend M."/>
            <person name="Barry K.W."/>
            <person name="Binder M."/>
            <person name="Choi C."/>
            <person name="Clum A."/>
            <person name="Copeland A."/>
            <person name="Grisel N."/>
            <person name="Haridas S."/>
            <person name="Kipfer T."/>
            <person name="LaButti K."/>
            <person name="Lindquist E."/>
            <person name="Lipzen A."/>
            <person name="Maire R."/>
            <person name="Meier B."/>
            <person name="Mihaltcheva S."/>
            <person name="Molinier V."/>
            <person name="Murat C."/>
            <person name="Poggeler S."/>
            <person name="Quandt C.A."/>
            <person name="Sperisen C."/>
            <person name="Tritt A."/>
            <person name="Tisserant E."/>
            <person name="Crous P.W."/>
            <person name="Henrissat B."/>
            <person name="Nehls U."/>
            <person name="Egli S."/>
            <person name="Spatafora J.W."/>
            <person name="Grigoriev I.V."/>
            <person name="Martin F.M."/>
        </authorList>
    </citation>
    <scope>NUCLEOTIDE SEQUENCE [LARGE SCALE GENOMIC DNA]</scope>
    <source>
        <strain evidence="9 10">CBS 459.81</strain>
    </source>
</reference>
<dbReference type="OrthoDB" id="46189at2759"/>
<gene>
    <name evidence="9" type="ORF">K432DRAFT_334748</name>
</gene>
<keyword evidence="5" id="KW-0653">Protein transport</keyword>
<accession>A0A8E2E3Y2</accession>
<evidence type="ECO:0000256" key="4">
    <source>
        <dbReference type="ARBA" id="ARBA00022448"/>
    </source>
</evidence>
<dbReference type="GO" id="GO:0000139">
    <property type="term" value="C:Golgi membrane"/>
    <property type="evidence" value="ECO:0007669"/>
    <property type="project" value="UniProtKB-SubCell"/>
</dbReference>
<name>A0A8E2E3Y2_9PEZI</name>
<evidence type="ECO:0000256" key="8">
    <source>
        <dbReference type="SAM" id="MobiDB-lite"/>
    </source>
</evidence>
<keyword evidence="4" id="KW-0813">Transport</keyword>